<feature type="transmembrane region" description="Helical" evidence="4">
    <location>
        <begin position="144"/>
        <end position="162"/>
    </location>
</feature>
<keyword evidence="4" id="KW-0812">Transmembrane</keyword>
<dbReference type="InterPro" id="IPR043128">
    <property type="entry name" value="Rev_trsase/Diguanyl_cyclase"/>
</dbReference>
<reference evidence="6 7" key="1">
    <citation type="submission" date="2014-12" db="EMBL/GenBank/DDBJ databases">
        <title>Draft Genome Sequence of Pseudoalteromonas luteoviolacea HI1.</title>
        <authorList>
            <person name="Asahina A.Y."/>
            <person name="Hadfield M.G."/>
        </authorList>
    </citation>
    <scope>NUCLEOTIDE SEQUENCE [LARGE SCALE GENOMIC DNA]</scope>
    <source>
        <strain evidence="6 7">HI1</strain>
    </source>
</reference>
<dbReference type="NCBIfam" id="TIGR00254">
    <property type="entry name" value="GGDEF"/>
    <property type="match status" value="1"/>
</dbReference>
<feature type="transmembrane region" description="Helical" evidence="4">
    <location>
        <begin position="117"/>
        <end position="137"/>
    </location>
</feature>
<comment type="cofactor">
    <cofactor evidence="1">
        <name>Mg(2+)</name>
        <dbReference type="ChEBI" id="CHEBI:18420"/>
    </cofactor>
</comment>
<dbReference type="PANTHER" id="PTHR45138:SF9">
    <property type="entry name" value="DIGUANYLATE CYCLASE DGCM-RELATED"/>
    <property type="match status" value="1"/>
</dbReference>
<feature type="transmembrane region" description="Helical" evidence="4">
    <location>
        <begin position="81"/>
        <end position="105"/>
    </location>
</feature>
<dbReference type="OrthoDB" id="9812260at2"/>
<dbReference type="CDD" id="cd01949">
    <property type="entry name" value="GGDEF"/>
    <property type="match status" value="1"/>
</dbReference>
<name>A0A0C1QTJ9_9GAMM</name>
<dbReference type="PANTHER" id="PTHR45138">
    <property type="entry name" value="REGULATORY COMPONENTS OF SENSORY TRANSDUCTION SYSTEM"/>
    <property type="match status" value="1"/>
</dbReference>
<sequence length="345" mass="38482">MAVKNNSKYSLRLNTYFDGKGKVFPLLSLIILAVFTPLAIKNLIIGEHALGALIMIFVCAFIVDAFALIRGRALPIHEYIIAALAISCVALSLFTLGAGTIFWVFPVSIIISFAFPLVPSILFNCMLLLTATTYVFLNYDMADALRFFFAYLLTACSVHLLLKHIDALHTLLKEESSKDALTGALNRRQLNLFLKDALANKIHYHNDSTLIMIDVDHFKQINDLYGHAKGDEVLINLVSDIRAQIRETDLLFRVGGEEFVVLLPNTELKIAEKVAQKLRANIKTLALLDNRPITVSLGLCATANDLTQTKWMNCADKALYAAKQRGRDRVCLYNLNHNRIEDVAA</sequence>
<dbReference type="EMBL" id="JWIC01000004">
    <property type="protein sequence ID" value="KID58312.1"/>
    <property type="molecule type" value="Genomic_DNA"/>
</dbReference>
<evidence type="ECO:0000256" key="4">
    <source>
        <dbReference type="SAM" id="Phobius"/>
    </source>
</evidence>
<dbReference type="PROSITE" id="PS50887">
    <property type="entry name" value="GGDEF"/>
    <property type="match status" value="1"/>
</dbReference>
<feature type="domain" description="GGDEF" evidence="5">
    <location>
        <begin position="206"/>
        <end position="335"/>
    </location>
</feature>
<keyword evidence="4" id="KW-1133">Transmembrane helix</keyword>
<dbReference type="GO" id="GO:0052621">
    <property type="term" value="F:diguanylate cyclase activity"/>
    <property type="evidence" value="ECO:0007669"/>
    <property type="project" value="UniProtKB-EC"/>
</dbReference>
<evidence type="ECO:0000256" key="2">
    <source>
        <dbReference type="ARBA" id="ARBA00012528"/>
    </source>
</evidence>
<dbReference type="SUPFAM" id="SSF55073">
    <property type="entry name" value="Nucleotide cyclase"/>
    <property type="match status" value="1"/>
</dbReference>
<proteinExistence type="predicted"/>
<dbReference type="RefSeq" id="WP_039608606.1">
    <property type="nucleotide sequence ID" value="NZ_JWIC01000004.1"/>
</dbReference>
<organism evidence="6 7">
    <name type="scientific">Pseudoalteromonas luteoviolacea</name>
    <dbReference type="NCBI Taxonomy" id="43657"/>
    <lineage>
        <taxon>Bacteria</taxon>
        <taxon>Pseudomonadati</taxon>
        <taxon>Pseudomonadota</taxon>
        <taxon>Gammaproteobacteria</taxon>
        <taxon>Alteromonadales</taxon>
        <taxon>Pseudoalteromonadaceae</taxon>
        <taxon>Pseudoalteromonas</taxon>
    </lineage>
</organism>
<dbReference type="Gene3D" id="3.30.70.270">
    <property type="match status" value="1"/>
</dbReference>
<evidence type="ECO:0000259" key="5">
    <source>
        <dbReference type="PROSITE" id="PS50887"/>
    </source>
</evidence>
<dbReference type="Proteomes" id="UP000031327">
    <property type="component" value="Unassembled WGS sequence"/>
</dbReference>
<feature type="transmembrane region" description="Helical" evidence="4">
    <location>
        <begin position="50"/>
        <end position="69"/>
    </location>
</feature>
<dbReference type="GO" id="GO:0043709">
    <property type="term" value="P:cell adhesion involved in single-species biofilm formation"/>
    <property type="evidence" value="ECO:0007669"/>
    <property type="project" value="TreeGrafter"/>
</dbReference>
<dbReference type="FunFam" id="3.30.70.270:FF:000001">
    <property type="entry name" value="Diguanylate cyclase domain protein"/>
    <property type="match status" value="1"/>
</dbReference>
<dbReference type="InterPro" id="IPR050469">
    <property type="entry name" value="Diguanylate_Cyclase"/>
</dbReference>
<evidence type="ECO:0000313" key="6">
    <source>
        <dbReference type="EMBL" id="KID58312.1"/>
    </source>
</evidence>
<feature type="transmembrane region" description="Helical" evidence="4">
    <location>
        <begin position="21"/>
        <end position="44"/>
    </location>
</feature>
<accession>A0A0C1QTJ9</accession>
<keyword evidence="4" id="KW-0472">Membrane</keyword>
<comment type="catalytic activity">
    <reaction evidence="3">
        <text>2 GTP = 3',3'-c-di-GMP + 2 diphosphate</text>
        <dbReference type="Rhea" id="RHEA:24898"/>
        <dbReference type="ChEBI" id="CHEBI:33019"/>
        <dbReference type="ChEBI" id="CHEBI:37565"/>
        <dbReference type="ChEBI" id="CHEBI:58805"/>
        <dbReference type="EC" id="2.7.7.65"/>
    </reaction>
</comment>
<gene>
    <name evidence="6" type="ORF">JF50_06455</name>
</gene>
<dbReference type="EC" id="2.7.7.65" evidence="2"/>
<protein>
    <recommendedName>
        <fullName evidence="2">diguanylate cyclase</fullName>
        <ecNumber evidence="2">2.7.7.65</ecNumber>
    </recommendedName>
</protein>
<dbReference type="InterPro" id="IPR029787">
    <property type="entry name" value="Nucleotide_cyclase"/>
</dbReference>
<dbReference type="InterPro" id="IPR000160">
    <property type="entry name" value="GGDEF_dom"/>
</dbReference>
<dbReference type="SMART" id="SM00267">
    <property type="entry name" value="GGDEF"/>
    <property type="match status" value="1"/>
</dbReference>
<comment type="caution">
    <text evidence="6">The sequence shown here is derived from an EMBL/GenBank/DDBJ whole genome shotgun (WGS) entry which is preliminary data.</text>
</comment>
<evidence type="ECO:0000313" key="7">
    <source>
        <dbReference type="Proteomes" id="UP000031327"/>
    </source>
</evidence>
<evidence type="ECO:0000256" key="3">
    <source>
        <dbReference type="ARBA" id="ARBA00034247"/>
    </source>
</evidence>
<dbReference type="Pfam" id="PF00990">
    <property type="entry name" value="GGDEF"/>
    <property type="match status" value="1"/>
</dbReference>
<dbReference type="GO" id="GO:1902201">
    <property type="term" value="P:negative regulation of bacterial-type flagellum-dependent cell motility"/>
    <property type="evidence" value="ECO:0007669"/>
    <property type="project" value="TreeGrafter"/>
</dbReference>
<dbReference type="GO" id="GO:0005886">
    <property type="term" value="C:plasma membrane"/>
    <property type="evidence" value="ECO:0007669"/>
    <property type="project" value="TreeGrafter"/>
</dbReference>
<dbReference type="AlphaFoldDB" id="A0A0C1QTJ9"/>
<evidence type="ECO:0000256" key="1">
    <source>
        <dbReference type="ARBA" id="ARBA00001946"/>
    </source>
</evidence>